<feature type="transmembrane region" description="Helical" evidence="6">
    <location>
        <begin position="147"/>
        <end position="166"/>
    </location>
</feature>
<evidence type="ECO:0000259" key="7">
    <source>
        <dbReference type="Pfam" id="PF00892"/>
    </source>
</evidence>
<dbReference type="InterPro" id="IPR037185">
    <property type="entry name" value="EmrE-like"/>
</dbReference>
<dbReference type="AlphaFoldDB" id="A0A853B463"/>
<evidence type="ECO:0000313" key="9">
    <source>
        <dbReference type="Proteomes" id="UP000549616"/>
    </source>
</evidence>
<dbReference type="SUPFAM" id="SSF103481">
    <property type="entry name" value="Multidrug resistance efflux transporter EmrE"/>
    <property type="match status" value="2"/>
</dbReference>
<dbReference type="RefSeq" id="WP_179773683.1">
    <property type="nucleotide sequence ID" value="NZ_JACCFK010000001.1"/>
</dbReference>
<feature type="transmembrane region" description="Helical" evidence="6">
    <location>
        <begin position="90"/>
        <end position="112"/>
    </location>
</feature>
<dbReference type="Proteomes" id="UP000549616">
    <property type="component" value="Unassembled WGS sequence"/>
</dbReference>
<dbReference type="PANTHER" id="PTHR32322:SF2">
    <property type="entry name" value="EAMA DOMAIN-CONTAINING PROTEIN"/>
    <property type="match status" value="1"/>
</dbReference>
<feature type="transmembrane region" description="Helical" evidence="6">
    <location>
        <begin position="178"/>
        <end position="197"/>
    </location>
</feature>
<reference evidence="8 9" key="1">
    <citation type="submission" date="2020-07" db="EMBL/GenBank/DDBJ databases">
        <title>Sequencing the genomes of 1000 actinobacteria strains.</title>
        <authorList>
            <person name="Klenk H.-P."/>
        </authorList>
    </citation>
    <scope>NUCLEOTIDE SEQUENCE [LARGE SCALE GENOMIC DNA]</scope>
    <source>
        <strain evidence="8 9">DSM 104006</strain>
    </source>
</reference>
<dbReference type="InterPro" id="IPR050638">
    <property type="entry name" value="AA-Vitamin_Transporters"/>
</dbReference>
<evidence type="ECO:0000256" key="2">
    <source>
        <dbReference type="ARBA" id="ARBA00007362"/>
    </source>
</evidence>
<feature type="domain" description="EamA" evidence="7">
    <location>
        <begin position="152"/>
        <end position="282"/>
    </location>
</feature>
<feature type="domain" description="EamA" evidence="7">
    <location>
        <begin position="7"/>
        <end position="135"/>
    </location>
</feature>
<evidence type="ECO:0000313" key="8">
    <source>
        <dbReference type="EMBL" id="NYI89541.1"/>
    </source>
</evidence>
<proteinExistence type="inferred from homology"/>
<name>A0A853B463_9PSEU</name>
<protein>
    <submittedName>
        <fullName evidence="8">Drug/metabolite transporter (DMT)-like permease</fullName>
    </submittedName>
</protein>
<dbReference type="InterPro" id="IPR000620">
    <property type="entry name" value="EamA_dom"/>
</dbReference>
<accession>A0A853B463</accession>
<feature type="transmembrane region" description="Helical" evidence="6">
    <location>
        <begin position="119"/>
        <end position="135"/>
    </location>
</feature>
<feature type="transmembrane region" description="Helical" evidence="6">
    <location>
        <begin position="265"/>
        <end position="282"/>
    </location>
</feature>
<evidence type="ECO:0000256" key="5">
    <source>
        <dbReference type="ARBA" id="ARBA00023136"/>
    </source>
</evidence>
<keyword evidence="4 6" id="KW-1133">Transmembrane helix</keyword>
<organism evidence="8 9">
    <name type="scientific">Amycolatopsis endophytica</name>
    <dbReference type="NCBI Taxonomy" id="860233"/>
    <lineage>
        <taxon>Bacteria</taxon>
        <taxon>Bacillati</taxon>
        <taxon>Actinomycetota</taxon>
        <taxon>Actinomycetes</taxon>
        <taxon>Pseudonocardiales</taxon>
        <taxon>Pseudonocardiaceae</taxon>
        <taxon>Amycolatopsis</taxon>
    </lineage>
</organism>
<dbReference type="GO" id="GO:0016020">
    <property type="term" value="C:membrane"/>
    <property type="evidence" value="ECO:0007669"/>
    <property type="project" value="UniProtKB-SubCell"/>
</dbReference>
<feature type="transmembrane region" description="Helical" evidence="6">
    <location>
        <begin position="243"/>
        <end position="259"/>
    </location>
</feature>
<evidence type="ECO:0000256" key="3">
    <source>
        <dbReference type="ARBA" id="ARBA00022692"/>
    </source>
</evidence>
<dbReference type="EMBL" id="JACCFK010000001">
    <property type="protein sequence ID" value="NYI89541.1"/>
    <property type="molecule type" value="Genomic_DNA"/>
</dbReference>
<dbReference type="Pfam" id="PF00892">
    <property type="entry name" value="EamA"/>
    <property type="match status" value="2"/>
</dbReference>
<feature type="transmembrane region" description="Helical" evidence="6">
    <location>
        <begin position="31"/>
        <end position="52"/>
    </location>
</feature>
<comment type="similarity">
    <text evidence="2">Belongs to the EamA transporter family.</text>
</comment>
<gene>
    <name evidence="8" type="ORF">HNR02_002864</name>
</gene>
<dbReference type="PANTHER" id="PTHR32322">
    <property type="entry name" value="INNER MEMBRANE TRANSPORTER"/>
    <property type="match status" value="1"/>
</dbReference>
<keyword evidence="9" id="KW-1185">Reference proteome</keyword>
<comment type="subcellular location">
    <subcellularLocation>
        <location evidence="1">Membrane</location>
        <topology evidence="1">Multi-pass membrane protein</topology>
    </subcellularLocation>
</comment>
<sequence length="309" mass="32157">MRGNAIAGAGFVLFWSSGFVGATLGSRSSGAVTLLAWRFVIAALLLGAWWVYRRRSMRPRDVAVQAGLGLLSQGAYLYCVYAAADFGVGAGTSALIAALQPIVAVVLGQFVLGERAGTLRWTGLVVGLGGVALVVGGDLSGRPGTPALAYGLPFLAMLALVTATLIERKTASDVPLVDGLVVQCATSAVLFSGIAAATGQLVPPVNSGFWYAIGWVVLFSTFGGYGCYWLVLRRSSLTTVSTLLYLTPPTTMVMAWIMFGDTITVRGLLGLLVCLGAVGLVLRSSRKLSVGREMMSACCSPTSSPPPPR</sequence>
<evidence type="ECO:0000256" key="1">
    <source>
        <dbReference type="ARBA" id="ARBA00004141"/>
    </source>
</evidence>
<comment type="caution">
    <text evidence="8">The sequence shown here is derived from an EMBL/GenBank/DDBJ whole genome shotgun (WGS) entry which is preliminary data.</text>
</comment>
<evidence type="ECO:0000256" key="4">
    <source>
        <dbReference type="ARBA" id="ARBA00022989"/>
    </source>
</evidence>
<feature type="transmembrane region" description="Helical" evidence="6">
    <location>
        <begin position="209"/>
        <end position="231"/>
    </location>
</feature>
<keyword evidence="3 6" id="KW-0812">Transmembrane</keyword>
<evidence type="ECO:0000256" key="6">
    <source>
        <dbReference type="SAM" id="Phobius"/>
    </source>
</evidence>
<keyword evidence="5 6" id="KW-0472">Membrane</keyword>
<feature type="transmembrane region" description="Helical" evidence="6">
    <location>
        <begin position="64"/>
        <end position="84"/>
    </location>
</feature>